<reference evidence="1 2" key="1">
    <citation type="submission" date="2021-02" db="EMBL/GenBank/DDBJ databases">
        <title>Draft Genome Sequences of 5 Vibrio neptunius Strains Isolated From of Bivalve Hatcheries.</title>
        <authorList>
            <person name="Galvis F."/>
            <person name="Barja J.L."/>
            <person name="Lemos M.L."/>
            <person name="Balado M."/>
        </authorList>
    </citation>
    <scope>NUCLEOTIDE SEQUENCE [LARGE SCALE GENOMIC DNA]</scope>
    <source>
        <strain evidence="1 2">PP-145.98</strain>
    </source>
</reference>
<comment type="caution">
    <text evidence="1">The sequence shown here is derived from an EMBL/GenBank/DDBJ whole genome shotgun (WGS) entry which is preliminary data.</text>
</comment>
<dbReference type="Gene3D" id="3.40.1080.10">
    <property type="entry name" value="Glutaconate Coenzyme A-transferase"/>
    <property type="match status" value="2"/>
</dbReference>
<accession>A0ABS3A9Q9</accession>
<dbReference type="RefSeq" id="WP_206372163.1">
    <property type="nucleotide sequence ID" value="NZ_CAWPTM010000126.1"/>
</dbReference>
<evidence type="ECO:0008006" key="3">
    <source>
        <dbReference type="Google" id="ProtNLM"/>
    </source>
</evidence>
<evidence type="ECO:0000313" key="1">
    <source>
        <dbReference type="EMBL" id="MBN3580527.1"/>
    </source>
</evidence>
<dbReference type="Proteomes" id="UP000779070">
    <property type="component" value="Unassembled WGS sequence"/>
</dbReference>
<gene>
    <name evidence="1" type="ORF">JYA62_23190</name>
</gene>
<dbReference type="PANTHER" id="PTHR43293:SF3">
    <property type="entry name" value="CHOLESTEROL RING-CLEAVING HYDROLASE IPDB SUBUNIT"/>
    <property type="match status" value="1"/>
</dbReference>
<keyword evidence="2" id="KW-1185">Reference proteome</keyword>
<evidence type="ECO:0000313" key="2">
    <source>
        <dbReference type="Proteomes" id="UP000779070"/>
    </source>
</evidence>
<proteinExistence type="predicted"/>
<dbReference type="SUPFAM" id="SSF100950">
    <property type="entry name" value="NagB/RpiA/CoA transferase-like"/>
    <property type="match status" value="2"/>
</dbReference>
<organism evidence="1 2">
    <name type="scientific">Vibrio neptunius</name>
    <dbReference type="NCBI Taxonomy" id="170651"/>
    <lineage>
        <taxon>Bacteria</taxon>
        <taxon>Pseudomonadati</taxon>
        <taxon>Pseudomonadota</taxon>
        <taxon>Gammaproteobacteria</taxon>
        <taxon>Vibrionales</taxon>
        <taxon>Vibrionaceae</taxon>
        <taxon>Vibrio</taxon>
    </lineage>
</organism>
<dbReference type="EMBL" id="JAFHLB010000053">
    <property type="protein sequence ID" value="MBN3580527.1"/>
    <property type="molecule type" value="Genomic_DNA"/>
</dbReference>
<dbReference type="InterPro" id="IPR037171">
    <property type="entry name" value="NagB/RpiA_transferase-like"/>
</dbReference>
<protein>
    <recommendedName>
        <fullName evidence="3">Acetate CoA-transferase YdiF</fullName>
    </recommendedName>
</protein>
<sequence>MRRNDIATIAQLLKGVDTIDILGFGSCVSPDYLLQLIVQAHSQTGIKKKYGVICPTFTGSGYRHGVNILASNQMISWAIGGFFGAARGLGDGIIRGDIDGYTLPQGIVNHLLGSTSRAVHSNIGLKTLVDPSYRGGALGDNPQLKPVTTGSADNTLNYSLPHSELVLLRGSGFLVNGDVILEKDPIDLDLKRILDASLVRRAKVIIQVPEITLPPSPLHIAIPRCFFSGVFSYRADNHCVTYRNDYSLLGDNKPLYRECNTVRKLSTLLEERVSKNEKLIVGIGLPVAAINQLNLIDSGYSVSIESGNQGGFPIDGLGFGISIDPVSINSQTKTFQDIWSRKFDHALLGVGNIDEDGNVYVAKLGGSLFGVGGFIDIVDNVNKITFIGRYTKKKLIRRDSNWICFRNSVVKDVDYILT</sequence>
<name>A0ABS3A9Q9_9VIBR</name>
<dbReference type="PANTHER" id="PTHR43293">
    <property type="entry name" value="ACETATE COA-TRANSFERASE YDIF"/>
    <property type="match status" value="1"/>
</dbReference>